<dbReference type="RefSeq" id="WP_404614566.1">
    <property type="nucleotide sequence ID" value="NZ_JBIYDN010000049.1"/>
</dbReference>
<organism evidence="2 3">
    <name type="scientific">Caballeronia udeis</name>
    <dbReference type="NCBI Taxonomy" id="1232866"/>
    <lineage>
        <taxon>Bacteria</taxon>
        <taxon>Pseudomonadati</taxon>
        <taxon>Pseudomonadota</taxon>
        <taxon>Betaproteobacteria</taxon>
        <taxon>Burkholderiales</taxon>
        <taxon>Burkholderiaceae</taxon>
        <taxon>Caballeronia</taxon>
    </lineage>
</organism>
<evidence type="ECO:0000256" key="1">
    <source>
        <dbReference type="SAM" id="MobiDB-lite"/>
    </source>
</evidence>
<keyword evidence="3" id="KW-1185">Reference proteome</keyword>
<proteinExistence type="predicted"/>
<name>A0ABW8MX90_9BURK</name>
<accession>A0ABW8MX90</accession>
<evidence type="ECO:0000313" key="3">
    <source>
        <dbReference type="Proteomes" id="UP001620514"/>
    </source>
</evidence>
<gene>
    <name evidence="2" type="ORF">ABH943_008394</name>
</gene>
<dbReference type="Proteomes" id="UP001620514">
    <property type="component" value="Unassembled WGS sequence"/>
</dbReference>
<reference evidence="2 3" key="2">
    <citation type="submission" date="2024-11" db="EMBL/GenBank/DDBJ databases">
        <title>Using genomics to understand microbial adaptation to soil warming.</title>
        <authorList>
            <person name="Deangelis K.M. PhD."/>
        </authorList>
    </citation>
    <scope>NUCLEOTIDE SEQUENCE [LARGE SCALE GENOMIC DNA]</scope>
    <source>
        <strain evidence="2 3">GAS97</strain>
    </source>
</reference>
<protein>
    <submittedName>
        <fullName evidence="2">Uncharacterized protein</fullName>
    </submittedName>
</protein>
<dbReference type="EMBL" id="JBIYDN010000049">
    <property type="protein sequence ID" value="MFK4448350.1"/>
    <property type="molecule type" value="Genomic_DNA"/>
</dbReference>
<reference evidence="2 3" key="1">
    <citation type="submission" date="2024-10" db="EMBL/GenBank/DDBJ databases">
        <authorList>
            <person name="Deangelis K."/>
            <person name="Huntemann M."/>
            <person name="Clum A."/>
            <person name="Wang J."/>
            <person name="Palaniappan K."/>
            <person name="Ritter S."/>
            <person name="Chen I.-M."/>
            <person name="Stamatis D."/>
            <person name="Reddy T."/>
            <person name="O'Malley R."/>
            <person name="Daum C."/>
            <person name="Ng V."/>
            <person name="Ivanova N."/>
            <person name="Kyrpides N."/>
            <person name="Woyke T."/>
        </authorList>
    </citation>
    <scope>NUCLEOTIDE SEQUENCE [LARGE SCALE GENOMIC DNA]</scope>
    <source>
        <strain evidence="2 3">GAS97</strain>
    </source>
</reference>
<evidence type="ECO:0000313" key="2">
    <source>
        <dbReference type="EMBL" id="MFK4448350.1"/>
    </source>
</evidence>
<feature type="region of interest" description="Disordered" evidence="1">
    <location>
        <begin position="50"/>
        <end position="73"/>
    </location>
</feature>
<sequence>MTRHIRPALPPAETSEQLRSRLWAFTLATHEQAMRPRSVPFPEHVTVLAGPLRRRQAGPGRHTEEPSGEPDAG</sequence>
<comment type="caution">
    <text evidence="2">The sequence shown here is derived from an EMBL/GenBank/DDBJ whole genome shotgun (WGS) entry which is preliminary data.</text>
</comment>